<evidence type="ECO:0000256" key="1">
    <source>
        <dbReference type="ARBA" id="ARBA00007109"/>
    </source>
</evidence>
<feature type="domain" description="Di19 zinc-binding" evidence="3">
    <location>
        <begin position="45"/>
        <end position="103"/>
    </location>
</feature>
<dbReference type="EMBL" id="JAXIOK010000024">
    <property type="protein sequence ID" value="KAK4741617.1"/>
    <property type="molecule type" value="Genomic_DNA"/>
</dbReference>
<reference evidence="5 6" key="1">
    <citation type="journal article" date="2023" name="Hortic Res">
        <title>Pangenome of water caltrop reveals structural variations and asymmetric subgenome divergence after allopolyploidization.</title>
        <authorList>
            <person name="Zhang X."/>
            <person name="Chen Y."/>
            <person name="Wang L."/>
            <person name="Yuan Y."/>
            <person name="Fang M."/>
            <person name="Shi L."/>
            <person name="Lu R."/>
            <person name="Comes H.P."/>
            <person name="Ma Y."/>
            <person name="Chen Y."/>
            <person name="Huang G."/>
            <person name="Zhou Y."/>
            <person name="Zheng Z."/>
            <person name="Qiu Y."/>
        </authorList>
    </citation>
    <scope>NUCLEOTIDE SEQUENCE [LARGE SCALE GENOMIC DNA]</scope>
    <source>
        <tissue evidence="5">Roots</tissue>
    </source>
</reference>
<proteinExistence type="inferred from homology"/>
<dbReference type="InterPro" id="IPR033347">
    <property type="entry name" value="Di19"/>
</dbReference>
<evidence type="ECO:0000256" key="2">
    <source>
        <dbReference type="SAM" id="MobiDB-lite"/>
    </source>
</evidence>
<feature type="region of interest" description="Disordered" evidence="2">
    <location>
        <begin position="163"/>
        <end position="205"/>
    </location>
</feature>
<gene>
    <name evidence="5" type="ORF">SAY87_025205</name>
</gene>
<evidence type="ECO:0000259" key="3">
    <source>
        <dbReference type="Pfam" id="PF05605"/>
    </source>
</evidence>
<evidence type="ECO:0000259" key="4">
    <source>
        <dbReference type="Pfam" id="PF14571"/>
    </source>
</evidence>
<dbReference type="InterPro" id="IPR027935">
    <property type="entry name" value="Di19_C"/>
</dbReference>
<evidence type="ECO:0000313" key="5">
    <source>
        <dbReference type="EMBL" id="KAK4741617.1"/>
    </source>
</evidence>
<feature type="region of interest" description="Disordered" evidence="2">
    <location>
        <begin position="21"/>
        <end position="40"/>
    </location>
</feature>
<dbReference type="Gene3D" id="3.30.160.60">
    <property type="entry name" value="Classic Zinc Finger"/>
    <property type="match status" value="1"/>
</dbReference>
<comment type="similarity">
    <text evidence="1">Belongs to the Di19 family.</text>
</comment>
<dbReference type="InterPro" id="IPR008598">
    <property type="entry name" value="Di19_Zn-bd"/>
</dbReference>
<dbReference type="Pfam" id="PF05605">
    <property type="entry name" value="zf-Di19"/>
    <property type="match status" value="1"/>
</dbReference>
<dbReference type="Pfam" id="PF14571">
    <property type="entry name" value="Di19_C"/>
    <property type="match status" value="1"/>
</dbReference>
<feature type="compositionally biased region" description="Acidic residues" evidence="2">
    <location>
        <begin position="25"/>
        <end position="40"/>
    </location>
</feature>
<feature type="compositionally biased region" description="Low complexity" evidence="2">
    <location>
        <begin position="169"/>
        <end position="180"/>
    </location>
</feature>
<comment type="caution">
    <text evidence="5">The sequence shown here is derived from an EMBL/GenBank/DDBJ whole genome shotgun (WGS) entry which is preliminary data.</text>
</comment>
<dbReference type="PANTHER" id="PTHR31875">
    <property type="entry name" value="PROTEIN DEHYDRATION-INDUCED 19"/>
    <property type="match status" value="1"/>
</dbReference>
<keyword evidence="6" id="KW-1185">Reference proteome</keyword>
<dbReference type="PANTHER" id="PTHR31875:SF25">
    <property type="entry name" value="PROTEIN DEHYDRATION-INDUCED 19 HOMOLOG 2"/>
    <property type="match status" value="1"/>
</dbReference>
<protein>
    <submittedName>
        <fullName evidence="5">Uncharacterized protein</fullName>
    </submittedName>
</protein>
<dbReference type="AlphaFoldDB" id="A0AAN7GM22"/>
<feature type="domain" description="Di19 C-terminal" evidence="4">
    <location>
        <begin position="130"/>
        <end position="220"/>
    </location>
</feature>
<accession>A0AAN7GM22</accession>
<name>A0AAN7GM22_9MYRT</name>
<evidence type="ECO:0000313" key="6">
    <source>
        <dbReference type="Proteomes" id="UP001345219"/>
    </source>
</evidence>
<sequence length="225" mass="25158">MDFHSWDLDDPSTSWRVLKSHYENEGGEEEQEEEEVEVEDGEGLYPCPFCSEDFDAAELEYHIHDYHIGETHPSRSYNGFETCPVCATRIRSDMMEHLITKHSNSLDMEQLLKLVKDETFSDSSLYYGGQYHRSSQSASSEAEAVADKLLSFICEVPPANEVATLQPNSSTSGSSSLESCPSEEKVGGADAPSLTLEETSADKEARSRCDFVQELIFSSLFNLDL</sequence>
<dbReference type="Proteomes" id="UP001345219">
    <property type="component" value="Chromosome 19"/>
</dbReference>
<organism evidence="5 6">
    <name type="scientific">Trapa incisa</name>
    <dbReference type="NCBI Taxonomy" id="236973"/>
    <lineage>
        <taxon>Eukaryota</taxon>
        <taxon>Viridiplantae</taxon>
        <taxon>Streptophyta</taxon>
        <taxon>Embryophyta</taxon>
        <taxon>Tracheophyta</taxon>
        <taxon>Spermatophyta</taxon>
        <taxon>Magnoliopsida</taxon>
        <taxon>eudicotyledons</taxon>
        <taxon>Gunneridae</taxon>
        <taxon>Pentapetalae</taxon>
        <taxon>rosids</taxon>
        <taxon>malvids</taxon>
        <taxon>Myrtales</taxon>
        <taxon>Lythraceae</taxon>
        <taxon>Trapa</taxon>
    </lineage>
</organism>